<dbReference type="EMBL" id="CP034186">
    <property type="protein sequence ID" value="AZI45011.1"/>
    <property type="molecule type" value="Genomic_DNA"/>
</dbReference>
<geneLocation type="plasmid" evidence="6 7">
    <name>unnamed2</name>
</geneLocation>
<organism evidence="6 7">
    <name type="scientific">Deinococcus psychrotolerans</name>
    <dbReference type="NCBI Taxonomy" id="2489213"/>
    <lineage>
        <taxon>Bacteria</taxon>
        <taxon>Thermotogati</taxon>
        <taxon>Deinococcota</taxon>
        <taxon>Deinococci</taxon>
        <taxon>Deinococcales</taxon>
        <taxon>Deinococcaceae</taxon>
        <taxon>Deinococcus</taxon>
    </lineage>
</organism>
<dbReference type="InterPro" id="IPR036388">
    <property type="entry name" value="WH-like_DNA-bd_sf"/>
</dbReference>
<name>A0A3G8YTH7_9DEIO</name>
<dbReference type="InterPro" id="IPR009057">
    <property type="entry name" value="Homeodomain-like_sf"/>
</dbReference>
<dbReference type="Gene3D" id="3.40.50.10490">
    <property type="entry name" value="Glucose-6-phosphate isomerase like protein, domain 1"/>
    <property type="match status" value="1"/>
</dbReference>
<evidence type="ECO:0000313" key="7">
    <source>
        <dbReference type="Proteomes" id="UP000276417"/>
    </source>
</evidence>
<keyword evidence="1" id="KW-0805">Transcription regulation</keyword>
<keyword evidence="6" id="KW-0614">Plasmid</keyword>
<dbReference type="GO" id="GO:0003677">
    <property type="term" value="F:DNA binding"/>
    <property type="evidence" value="ECO:0007669"/>
    <property type="project" value="UniProtKB-KW"/>
</dbReference>
<feature type="domain" description="SIS" evidence="5">
    <location>
        <begin position="142"/>
        <end position="279"/>
    </location>
</feature>
<evidence type="ECO:0000259" key="4">
    <source>
        <dbReference type="PROSITE" id="PS51071"/>
    </source>
</evidence>
<dbReference type="PROSITE" id="PS51464">
    <property type="entry name" value="SIS"/>
    <property type="match status" value="1"/>
</dbReference>
<evidence type="ECO:0000256" key="1">
    <source>
        <dbReference type="ARBA" id="ARBA00023015"/>
    </source>
</evidence>
<dbReference type="PANTHER" id="PTHR30514:SF18">
    <property type="entry name" value="RPIR-FAMILY TRANSCRIPTIONAL REGULATOR"/>
    <property type="match status" value="1"/>
</dbReference>
<sequence length="321" mass="34836">MKMQTAQKTEQTATRALSTRQDVIGHIQDTLAQLPPAQQRAAHFVMNALSQVPFMTTTALAEAAQTSQATVTRLVLSLGFRSYLEFSETVSRVVLSELGEAAPPDRFEQSRFHPDPTSLLHQEAQHILQLAALVEGQTFQRVVQKLVGAREVIVVGMGASACIASHTALYLSRLRPGVRSVTTLDIGQAIETLNAGPDVWALVFTVPRITVDLERYLILLRRCQVPVVLVAEQPANPLIPFASELLVVPVSRSPTTSVPAAMLVLGTLLVDAVAQAQPERTTAQLATFEQLLVRELPQVLPETMPLPQFASTAASPLEENS</sequence>
<gene>
    <name evidence="6" type="ORF">EHF33_19130</name>
</gene>
<dbReference type="InterPro" id="IPR001347">
    <property type="entry name" value="SIS_dom"/>
</dbReference>
<dbReference type="SUPFAM" id="SSF53697">
    <property type="entry name" value="SIS domain"/>
    <property type="match status" value="1"/>
</dbReference>
<dbReference type="Pfam" id="PF01418">
    <property type="entry name" value="HTH_6"/>
    <property type="match status" value="1"/>
</dbReference>
<dbReference type="GO" id="GO:0003700">
    <property type="term" value="F:DNA-binding transcription factor activity"/>
    <property type="evidence" value="ECO:0007669"/>
    <property type="project" value="InterPro"/>
</dbReference>
<proteinExistence type="predicted"/>
<dbReference type="Gene3D" id="1.10.10.10">
    <property type="entry name" value="Winged helix-like DNA-binding domain superfamily/Winged helix DNA-binding domain"/>
    <property type="match status" value="1"/>
</dbReference>
<dbReference type="PANTHER" id="PTHR30514">
    <property type="entry name" value="GLUCOKINASE"/>
    <property type="match status" value="1"/>
</dbReference>
<dbReference type="GO" id="GO:0097367">
    <property type="term" value="F:carbohydrate derivative binding"/>
    <property type="evidence" value="ECO:0007669"/>
    <property type="project" value="InterPro"/>
</dbReference>
<dbReference type="AlphaFoldDB" id="A0A3G8YTH7"/>
<dbReference type="InterPro" id="IPR047640">
    <property type="entry name" value="RpiR-like"/>
</dbReference>
<evidence type="ECO:0000313" key="6">
    <source>
        <dbReference type="EMBL" id="AZI45011.1"/>
    </source>
</evidence>
<feature type="domain" description="HTH rpiR-type" evidence="4">
    <location>
        <begin position="21"/>
        <end position="97"/>
    </location>
</feature>
<evidence type="ECO:0000256" key="2">
    <source>
        <dbReference type="ARBA" id="ARBA00023125"/>
    </source>
</evidence>
<evidence type="ECO:0000259" key="5">
    <source>
        <dbReference type="PROSITE" id="PS51464"/>
    </source>
</evidence>
<protein>
    <submittedName>
        <fullName evidence="6">MurR/RpiR family transcriptional regulator</fullName>
    </submittedName>
</protein>
<dbReference type="KEGG" id="dph:EHF33_19130"/>
<dbReference type="PROSITE" id="PS51071">
    <property type="entry name" value="HTH_RPIR"/>
    <property type="match status" value="1"/>
</dbReference>
<reference evidence="6 7" key="1">
    <citation type="submission" date="2018-11" db="EMBL/GenBank/DDBJ databases">
        <title>Deinococcus shelandsis sp. nov., isolated from South Shetland Islands soil of Antarctica.</title>
        <authorList>
            <person name="Tian J."/>
        </authorList>
    </citation>
    <scope>NUCLEOTIDE SEQUENCE [LARGE SCALE GENOMIC DNA]</scope>
    <source>
        <strain evidence="6 7">S14-83T</strain>
        <plasmid evidence="6 7">unnamed2</plasmid>
    </source>
</reference>
<keyword evidence="7" id="KW-1185">Reference proteome</keyword>
<dbReference type="OrthoDB" id="9762536at2"/>
<dbReference type="Proteomes" id="UP000276417">
    <property type="component" value="Plasmid unnamed2"/>
</dbReference>
<keyword evidence="3" id="KW-0804">Transcription</keyword>
<dbReference type="CDD" id="cd05013">
    <property type="entry name" value="SIS_RpiR"/>
    <property type="match status" value="1"/>
</dbReference>
<evidence type="ECO:0000256" key="3">
    <source>
        <dbReference type="ARBA" id="ARBA00023163"/>
    </source>
</evidence>
<dbReference type="Pfam" id="PF01380">
    <property type="entry name" value="SIS"/>
    <property type="match status" value="1"/>
</dbReference>
<dbReference type="GO" id="GO:1901135">
    <property type="term" value="P:carbohydrate derivative metabolic process"/>
    <property type="evidence" value="ECO:0007669"/>
    <property type="project" value="InterPro"/>
</dbReference>
<dbReference type="InterPro" id="IPR035472">
    <property type="entry name" value="RpiR-like_SIS"/>
</dbReference>
<accession>A0A3G8YTH7</accession>
<dbReference type="InterPro" id="IPR046348">
    <property type="entry name" value="SIS_dom_sf"/>
</dbReference>
<dbReference type="SUPFAM" id="SSF46689">
    <property type="entry name" value="Homeodomain-like"/>
    <property type="match status" value="1"/>
</dbReference>
<keyword evidence="2" id="KW-0238">DNA-binding</keyword>
<dbReference type="InterPro" id="IPR000281">
    <property type="entry name" value="HTH_RpiR"/>
</dbReference>